<sequence length="61" mass="6750">MMLHCLFLLLSTIVGNSFEDAVTPIANAVHALEGSSVMLSCNYTGSANNLQWYRQFPRSKT</sequence>
<keyword evidence="1" id="KW-0732">Signal</keyword>
<reference evidence="3" key="1">
    <citation type="submission" date="2014-11" db="EMBL/GenBank/DDBJ databases">
        <authorList>
            <person name="Amaro Gonzalez C."/>
        </authorList>
    </citation>
    <scope>NUCLEOTIDE SEQUENCE</scope>
</reference>
<feature type="chain" id="PRO_5002432946" description="Ig-like domain-containing protein" evidence="1">
    <location>
        <begin position="18"/>
        <end position="61"/>
    </location>
</feature>
<feature type="signal peptide" evidence="1">
    <location>
        <begin position="1"/>
        <end position="17"/>
    </location>
</feature>
<organism evidence="3">
    <name type="scientific">Anguilla anguilla</name>
    <name type="common">European freshwater eel</name>
    <name type="synonym">Muraena anguilla</name>
    <dbReference type="NCBI Taxonomy" id="7936"/>
    <lineage>
        <taxon>Eukaryota</taxon>
        <taxon>Metazoa</taxon>
        <taxon>Chordata</taxon>
        <taxon>Craniata</taxon>
        <taxon>Vertebrata</taxon>
        <taxon>Euteleostomi</taxon>
        <taxon>Actinopterygii</taxon>
        <taxon>Neopterygii</taxon>
        <taxon>Teleostei</taxon>
        <taxon>Anguilliformes</taxon>
        <taxon>Anguillidae</taxon>
        <taxon>Anguilla</taxon>
    </lineage>
</organism>
<evidence type="ECO:0000256" key="1">
    <source>
        <dbReference type="SAM" id="SignalP"/>
    </source>
</evidence>
<dbReference type="PROSITE" id="PS50835">
    <property type="entry name" value="IG_LIKE"/>
    <property type="match status" value="1"/>
</dbReference>
<dbReference type="InterPro" id="IPR013783">
    <property type="entry name" value="Ig-like_fold"/>
</dbReference>
<dbReference type="SUPFAM" id="SSF48726">
    <property type="entry name" value="Immunoglobulin"/>
    <property type="match status" value="1"/>
</dbReference>
<dbReference type="InterPro" id="IPR036179">
    <property type="entry name" value="Ig-like_dom_sf"/>
</dbReference>
<dbReference type="AlphaFoldDB" id="A0A0E9U1B4"/>
<accession>A0A0E9U1B4</accession>
<protein>
    <recommendedName>
        <fullName evidence="2">Ig-like domain-containing protein</fullName>
    </recommendedName>
</protein>
<dbReference type="Gene3D" id="2.60.40.10">
    <property type="entry name" value="Immunoglobulins"/>
    <property type="match status" value="1"/>
</dbReference>
<dbReference type="EMBL" id="GBXM01049050">
    <property type="protein sequence ID" value="JAH59527.1"/>
    <property type="molecule type" value="Transcribed_RNA"/>
</dbReference>
<name>A0A0E9U1B4_ANGAN</name>
<feature type="domain" description="Ig-like" evidence="2">
    <location>
        <begin position="24"/>
        <end position="61"/>
    </location>
</feature>
<evidence type="ECO:0000259" key="2">
    <source>
        <dbReference type="PROSITE" id="PS50835"/>
    </source>
</evidence>
<proteinExistence type="predicted"/>
<dbReference type="InterPro" id="IPR007110">
    <property type="entry name" value="Ig-like_dom"/>
</dbReference>
<reference evidence="3" key="2">
    <citation type="journal article" date="2015" name="Fish Shellfish Immunol.">
        <title>Early steps in the European eel (Anguilla anguilla)-Vibrio vulnificus interaction in the gills: Role of the RtxA13 toxin.</title>
        <authorList>
            <person name="Callol A."/>
            <person name="Pajuelo D."/>
            <person name="Ebbesson L."/>
            <person name="Teles M."/>
            <person name="MacKenzie S."/>
            <person name="Amaro C."/>
        </authorList>
    </citation>
    <scope>NUCLEOTIDE SEQUENCE</scope>
</reference>
<evidence type="ECO:0000313" key="3">
    <source>
        <dbReference type="EMBL" id="JAH59527.1"/>
    </source>
</evidence>